<dbReference type="OrthoDB" id="12074at2157"/>
<dbReference type="Gene3D" id="3.40.50.720">
    <property type="entry name" value="NAD(P)-binding Rossmann-like Domain"/>
    <property type="match status" value="1"/>
</dbReference>
<proteinExistence type="predicted"/>
<dbReference type="RefSeq" id="WP_196815641.1">
    <property type="nucleotide sequence ID" value="NZ_CP012850.1"/>
</dbReference>
<dbReference type="InterPro" id="IPR002347">
    <property type="entry name" value="SDR_fam"/>
</dbReference>
<dbReference type="AlphaFoldDB" id="A0A654M195"/>
<dbReference type="GeneID" id="60422122"/>
<keyword evidence="2" id="KW-1185">Reference proteome</keyword>
<dbReference type="Proteomes" id="UP000058925">
    <property type="component" value="Chromosome"/>
</dbReference>
<sequence length="36" mass="3949">MSLLDRVVIVTGSSKGIGFEIAKEFSERGYSHSLFS</sequence>
<dbReference type="KEGG" id="taa:NMY3_02163"/>
<gene>
    <name evidence="1" type="ORF">NMY3_02163</name>
</gene>
<reference evidence="2" key="1">
    <citation type="submission" date="2015-10" db="EMBL/GenBank/DDBJ databases">
        <title>Niche specialization of a soil ammonia-oxidizing archaeon, Candidatus Nitrosocosmicus oleophilus.</title>
        <authorList>
            <person name="Jung M.-Y."/>
            <person name="Rhee S.-K."/>
        </authorList>
    </citation>
    <scope>NUCLEOTIDE SEQUENCE [LARGE SCALE GENOMIC DNA]</scope>
    <source>
        <strain evidence="2">MY3</strain>
    </source>
</reference>
<dbReference type="EMBL" id="CP012850">
    <property type="protein sequence ID" value="ALI36363.1"/>
    <property type="molecule type" value="Genomic_DNA"/>
</dbReference>
<organism evidence="1 2">
    <name type="scientific">Candidatus Nitrosocosmicus oleophilus</name>
    <dbReference type="NCBI Taxonomy" id="1353260"/>
    <lineage>
        <taxon>Archaea</taxon>
        <taxon>Nitrososphaerota</taxon>
        <taxon>Nitrososphaeria</taxon>
        <taxon>Nitrososphaerales</taxon>
        <taxon>Nitrososphaeraceae</taxon>
        <taxon>Candidatus Nitrosocosmicus</taxon>
    </lineage>
</organism>
<evidence type="ECO:0000313" key="1">
    <source>
        <dbReference type="EMBL" id="ALI36363.1"/>
    </source>
</evidence>
<name>A0A654M195_9ARCH</name>
<accession>A0A654M195</accession>
<dbReference type="Pfam" id="PF00106">
    <property type="entry name" value="adh_short"/>
    <property type="match status" value="1"/>
</dbReference>
<dbReference type="InterPro" id="IPR036291">
    <property type="entry name" value="NAD(P)-bd_dom_sf"/>
</dbReference>
<protein>
    <submittedName>
        <fullName evidence="1">3-ketoacyl-(Acyl-carrier-protein) reductase</fullName>
    </submittedName>
</protein>
<evidence type="ECO:0000313" key="2">
    <source>
        <dbReference type="Proteomes" id="UP000058925"/>
    </source>
</evidence>
<dbReference type="SUPFAM" id="SSF51735">
    <property type="entry name" value="NAD(P)-binding Rossmann-fold domains"/>
    <property type="match status" value="1"/>
</dbReference>